<evidence type="ECO:0000313" key="1">
    <source>
        <dbReference type="EMBL" id="BBO72209.1"/>
    </source>
</evidence>
<evidence type="ECO:0008006" key="3">
    <source>
        <dbReference type="Google" id="ProtNLM"/>
    </source>
</evidence>
<dbReference type="RefSeq" id="WP_155319936.1">
    <property type="nucleotide sequence ID" value="NZ_AP021874.1"/>
</dbReference>
<organism evidence="1 2">
    <name type="scientific">Desulfosarcina alkanivorans</name>
    <dbReference type="NCBI Taxonomy" id="571177"/>
    <lineage>
        <taxon>Bacteria</taxon>
        <taxon>Pseudomonadati</taxon>
        <taxon>Thermodesulfobacteriota</taxon>
        <taxon>Desulfobacteria</taxon>
        <taxon>Desulfobacterales</taxon>
        <taxon>Desulfosarcinaceae</taxon>
        <taxon>Desulfosarcina</taxon>
    </lineage>
</organism>
<name>A0A5K7YVY4_9BACT</name>
<evidence type="ECO:0000313" key="2">
    <source>
        <dbReference type="Proteomes" id="UP000427906"/>
    </source>
</evidence>
<dbReference type="Proteomes" id="UP000427906">
    <property type="component" value="Chromosome"/>
</dbReference>
<protein>
    <recommendedName>
        <fullName evidence="3">DNA primase</fullName>
    </recommendedName>
</protein>
<sequence>MSDADRAAALAFLKNPDLLDELLADFETIGYTGEAMNRLLCYIAAVSRKMDEPLSVMIQSRSAAGKSFLQDTVLSLIPIDEVIKYTRLTDQALFYKESDSLYHKILAIEELDGTSGAIYSIRSIQSSKKITIAYKGKDAATGKLKTEENTVEGPLMVFITTTAWISTERRPSCTTSVIWMRMACQ</sequence>
<dbReference type="AlphaFoldDB" id="A0A5K7YVY4"/>
<keyword evidence="2" id="KW-1185">Reference proteome</keyword>
<accession>A0A5K7YVY4</accession>
<dbReference type="KEGG" id="dalk:DSCA_61390"/>
<reference evidence="1 2" key="1">
    <citation type="submission" date="2019-11" db="EMBL/GenBank/DDBJ databases">
        <title>Comparative genomics of hydrocarbon-degrading Desulfosarcina strains.</title>
        <authorList>
            <person name="Watanabe M."/>
            <person name="Kojima H."/>
            <person name="Fukui M."/>
        </authorList>
    </citation>
    <scope>NUCLEOTIDE SEQUENCE [LARGE SCALE GENOMIC DNA]</scope>
    <source>
        <strain evidence="1 2">PL12</strain>
    </source>
</reference>
<gene>
    <name evidence="1" type="ORF">DSCA_61390</name>
</gene>
<proteinExistence type="predicted"/>
<dbReference type="EMBL" id="AP021874">
    <property type="protein sequence ID" value="BBO72209.1"/>
    <property type="molecule type" value="Genomic_DNA"/>
</dbReference>